<comment type="caution">
    <text evidence="1">The sequence shown here is derived from an EMBL/GenBank/DDBJ whole genome shotgun (WGS) entry which is preliminary data.</text>
</comment>
<proteinExistence type="predicted"/>
<evidence type="ECO:0000313" key="1">
    <source>
        <dbReference type="EMBL" id="OGE37542.1"/>
    </source>
</evidence>
<dbReference type="Proteomes" id="UP000176527">
    <property type="component" value="Unassembled WGS sequence"/>
</dbReference>
<organism evidence="1 2">
    <name type="scientific">Candidatus Daviesbacteria bacterium RIFCSPHIGHO2_12_FULL_37_11</name>
    <dbReference type="NCBI Taxonomy" id="1797777"/>
    <lineage>
        <taxon>Bacteria</taxon>
        <taxon>Candidatus Daviesiibacteriota</taxon>
    </lineage>
</organism>
<gene>
    <name evidence="1" type="ORF">A3F00_05130</name>
</gene>
<evidence type="ECO:0000313" key="2">
    <source>
        <dbReference type="Proteomes" id="UP000176527"/>
    </source>
</evidence>
<sequence length="178" mass="20628">MDEREKSDSGYEKIQGILREGARRYEDDFLVAKSSWEENCQGVDEILEEYAREVNGKIEKWREDTPSRALIWKKEPWYPLGFSISMLLETKETPLLKIYAASWIDDNKGFKRYSMQLEPFEAEVPTSREFISDVIKTYGHVLRIFSGGTENQSLVEEITNLKGPVNIGIHFSQSDLSH</sequence>
<protein>
    <submittedName>
        <fullName evidence="1">Uncharacterized protein</fullName>
    </submittedName>
</protein>
<name>A0A1F5K9B0_9BACT</name>
<accession>A0A1F5K9B0</accession>
<reference evidence="1 2" key="1">
    <citation type="journal article" date="2016" name="Nat. Commun.">
        <title>Thousands of microbial genomes shed light on interconnected biogeochemical processes in an aquifer system.</title>
        <authorList>
            <person name="Anantharaman K."/>
            <person name="Brown C.T."/>
            <person name="Hug L.A."/>
            <person name="Sharon I."/>
            <person name="Castelle C.J."/>
            <person name="Probst A.J."/>
            <person name="Thomas B.C."/>
            <person name="Singh A."/>
            <person name="Wilkins M.J."/>
            <person name="Karaoz U."/>
            <person name="Brodie E.L."/>
            <person name="Williams K.H."/>
            <person name="Hubbard S.S."/>
            <person name="Banfield J.F."/>
        </authorList>
    </citation>
    <scope>NUCLEOTIDE SEQUENCE [LARGE SCALE GENOMIC DNA]</scope>
</reference>
<dbReference type="AlphaFoldDB" id="A0A1F5K9B0"/>
<dbReference type="EMBL" id="MFDE01000040">
    <property type="protein sequence ID" value="OGE37542.1"/>
    <property type="molecule type" value="Genomic_DNA"/>
</dbReference>